<organism evidence="1 2">
    <name type="scientific">Methanococcoides vulcani</name>
    <dbReference type="NCBI Taxonomy" id="1353158"/>
    <lineage>
        <taxon>Archaea</taxon>
        <taxon>Methanobacteriati</taxon>
        <taxon>Methanobacteriota</taxon>
        <taxon>Stenosarchaea group</taxon>
        <taxon>Methanomicrobia</taxon>
        <taxon>Methanosarcinales</taxon>
        <taxon>Methanosarcinaceae</taxon>
        <taxon>Methanococcoides</taxon>
    </lineage>
</organism>
<dbReference type="STRING" id="1353158.SAMN04488587_0583"/>
<reference evidence="2" key="1">
    <citation type="submission" date="2016-10" db="EMBL/GenBank/DDBJ databases">
        <authorList>
            <person name="Varghese N."/>
            <person name="Submissions S."/>
        </authorList>
    </citation>
    <scope>NUCLEOTIDE SEQUENCE [LARGE SCALE GENOMIC DNA]</scope>
    <source>
        <strain evidence="2">SLH 33</strain>
    </source>
</reference>
<sequence length="63" mass="6866">MGLAGTITVAGFAGLIGLLISPAASVTLNTLVTIRVKNFYWKEQSWEFIKEDFAKSLFSNIEG</sequence>
<protein>
    <submittedName>
        <fullName evidence="1">Uncharacterized protein</fullName>
    </submittedName>
</protein>
<proteinExistence type="predicted"/>
<keyword evidence="2" id="KW-1185">Reference proteome</keyword>
<evidence type="ECO:0000313" key="2">
    <source>
        <dbReference type="Proteomes" id="UP000243338"/>
    </source>
</evidence>
<dbReference type="EMBL" id="FOHQ01000001">
    <property type="protein sequence ID" value="SES68697.1"/>
    <property type="molecule type" value="Genomic_DNA"/>
</dbReference>
<gene>
    <name evidence="1" type="ORF">SAMN04488587_0583</name>
</gene>
<dbReference type="RefSeq" id="WP_091688773.1">
    <property type="nucleotide sequence ID" value="NZ_CAAGSJ010000003.1"/>
</dbReference>
<evidence type="ECO:0000313" key="1">
    <source>
        <dbReference type="EMBL" id="SES68697.1"/>
    </source>
</evidence>
<name>A0A1H9YI07_9EURY</name>
<accession>A0A1H9YI07</accession>
<dbReference type="Proteomes" id="UP000243338">
    <property type="component" value="Unassembled WGS sequence"/>
</dbReference>
<dbReference type="AlphaFoldDB" id="A0A1H9YI07"/>